<comment type="caution">
    <text evidence="1">The sequence shown here is derived from an EMBL/GenBank/DDBJ whole genome shotgun (WGS) entry which is preliminary data.</text>
</comment>
<dbReference type="EMBL" id="JABAHT010000994">
    <property type="protein sequence ID" value="KAF4650666.1"/>
    <property type="molecule type" value="Genomic_DNA"/>
</dbReference>
<dbReference type="EMBL" id="JABANN010001179">
    <property type="protein sequence ID" value="KAF4650753.1"/>
    <property type="molecule type" value="Genomic_DNA"/>
</dbReference>
<organism evidence="1 3">
    <name type="scientific">Perkinsus olseni</name>
    <name type="common">Perkinsus atlanticus</name>
    <dbReference type="NCBI Taxonomy" id="32597"/>
    <lineage>
        <taxon>Eukaryota</taxon>
        <taxon>Sar</taxon>
        <taxon>Alveolata</taxon>
        <taxon>Perkinsozoa</taxon>
        <taxon>Perkinsea</taxon>
        <taxon>Perkinsida</taxon>
        <taxon>Perkinsidae</taxon>
        <taxon>Perkinsus</taxon>
    </lineage>
</organism>
<dbReference type="AlphaFoldDB" id="A0A7J6KW11"/>
<reference evidence="3 4" key="1">
    <citation type="submission" date="2020-04" db="EMBL/GenBank/DDBJ databases">
        <title>Perkinsus olseni comparative genomics.</title>
        <authorList>
            <person name="Bogema D.R."/>
        </authorList>
    </citation>
    <scope>NUCLEOTIDE SEQUENCE [LARGE SCALE GENOMIC DNA]</scope>
    <source>
        <strain evidence="1">ATCC PRA-179</strain>
        <strain evidence="2">ATCC PRA-31</strain>
    </source>
</reference>
<evidence type="ECO:0000313" key="2">
    <source>
        <dbReference type="EMBL" id="KAF4650753.1"/>
    </source>
</evidence>
<dbReference type="Proteomes" id="UP000570595">
    <property type="component" value="Unassembled WGS sequence"/>
</dbReference>
<protein>
    <submittedName>
        <fullName evidence="1">Uncharacterized protein</fullName>
    </submittedName>
</protein>
<evidence type="ECO:0000313" key="4">
    <source>
        <dbReference type="Proteomes" id="UP000572268"/>
    </source>
</evidence>
<sequence length="259" mass="29099">MKLIPTWLVVTEVLFTPAAKNILGTFVHDAKNFRMTFIIDKDGYVVLSFEVPERSPFVSARYPLSGGPDDYTSPSEGVLSWYDRILGISPTADIQTDDLATLTRRNFAAFTAYFQGQELIFWRIGCELVPGVYRYYNSTTSREIIYNVHSVEHTDIHFECGEGHSARGTFELVPLNPLAPDEGYEVGSVAKLAEFRRSVVNVCPVDSKEEDFNFQFALFAAQDAMYVILEGDYLLLMNEGKPLPPGRELGCSEHGPYLL</sequence>
<name>A0A7J6KW11_PEROL</name>
<gene>
    <name evidence="2" type="ORF">FOL46_000740</name>
    <name evidence="1" type="ORF">FOZ61_011132</name>
</gene>
<evidence type="ECO:0000313" key="1">
    <source>
        <dbReference type="EMBL" id="KAF4650666.1"/>
    </source>
</evidence>
<dbReference type="OrthoDB" id="10278754at2759"/>
<evidence type="ECO:0000313" key="3">
    <source>
        <dbReference type="Proteomes" id="UP000570595"/>
    </source>
</evidence>
<dbReference type="Proteomes" id="UP000572268">
    <property type="component" value="Unassembled WGS sequence"/>
</dbReference>
<proteinExistence type="predicted"/>
<accession>A0A7J6KW11</accession>